<keyword evidence="10 18" id="KW-0812">Transmembrane</keyword>
<dbReference type="InterPro" id="IPR036890">
    <property type="entry name" value="HATPase_C_sf"/>
</dbReference>
<accession>A0A1H8RTM3</accession>
<feature type="transmembrane region" description="Helical" evidence="18">
    <location>
        <begin position="20"/>
        <end position="47"/>
    </location>
</feature>
<evidence type="ECO:0000256" key="10">
    <source>
        <dbReference type="ARBA" id="ARBA00022692"/>
    </source>
</evidence>
<organism evidence="20 21">
    <name type="scientific">Aquisalimonas asiatica</name>
    <dbReference type="NCBI Taxonomy" id="406100"/>
    <lineage>
        <taxon>Bacteria</taxon>
        <taxon>Pseudomonadati</taxon>
        <taxon>Pseudomonadota</taxon>
        <taxon>Gammaproteobacteria</taxon>
        <taxon>Chromatiales</taxon>
        <taxon>Ectothiorhodospiraceae</taxon>
        <taxon>Aquisalimonas</taxon>
    </lineage>
</organism>
<dbReference type="PROSITE" id="PS50109">
    <property type="entry name" value="HIS_KIN"/>
    <property type="match status" value="1"/>
</dbReference>
<dbReference type="InterPro" id="IPR021766">
    <property type="entry name" value="PhoR_N"/>
</dbReference>
<dbReference type="RefSeq" id="WP_091640821.1">
    <property type="nucleotide sequence ID" value="NZ_FOEG01000002.1"/>
</dbReference>
<dbReference type="InterPro" id="IPR003661">
    <property type="entry name" value="HisK_dim/P_dom"/>
</dbReference>
<evidence type="ECO:0000256" key="7">
    <source>
        <dbReference type="ARBA" id="ARBA00022553"/>
    </source>
</evidence>
<dbReference type="EC" id="2.7.13.3" evidence="3"/>
<dbReference type="GO" id="GO:0016036">
    <property type="term" value="P:cellular response to phosphate starvation"/>
    <property type="evidence" value="ECO:0007669"/>
    <property type="project" value="TreeGrafter"/>
</dbReference>
<evidence type="ECO:0000256" key="14">
    <source>
        <dbReference type="ARBA" id="ARBA00022989"/>
    </source>
</evidence>
<dbReference type="FunFam" id="3.30.565.10:FF:000006">
    <property type="entry name" value="Sensor histidine kinase WalK"/>
    <property type="match status" value="1"/>
</dbReference>
<dbReference type="Pfam" id="PF02518">
    <property type="entry name" value="HATPase_c"/>
    <property type="match status" value="1"/>
</dbReference>
<dbReference type="Gene3D" id="3.30.450.20">
    <property type="entry name" value="PAS domain"/>
    <property type="match status" value="1"/>
</dbReference>
<keyword evidence="16 18" id="KW-0472">Membrane</keyword>
<proteinExistence type="predicted"/>
<dbReference type="GO" id="GO:0006817">
    <property type="term" value="P:phosphate ion transport"/>
    <property type="evidence" value="ECO:0007669"/>
    <property type="project" value="UniProtKB-KW"/>
</dbReference>
<dbReference type="PRINTS" id="PR00344">
    <property type="entry name" value="BCTRLSENSOR"/>
</dbReference>
<evidence type="ECO:0000256" key="1">
    <source>
        <dbReference type="ARBA" id="ARBA00000085"/>
    </source>
</evidence>
<evidence type="ECO:0000313" key="21">
    <source>
        <dbReference type="Proteomes" id="UP000199657"/>
    </source>
</evidence>
<dbReference type="Pfam" id="PF00512">
    <property type="entry name" value="HisKA"/>
    <property type="match status" value="1"/>
</dbReference>
<dbReference type="GO" id="GO:0000155">
    <property type="term" value="F:phosphorelay sensor kinase activity"/>
    <property type="evidence" value="ECO:0007669"/>
    <property type="project" value="InterPro"/>
</dbReference>
<keyword evidence="14 18" id="KW-1133">Transmembrane helix</keyword>
<dbReference type="InterPro" id="IPR000014">
    <property type="entry name" value="PAS"/>
</dbReference>
<dbReference type="SMART" id="SM00388">
    <property type="entry name" value="HisKA"/>
    <property type="match status" value="1"/>
</dbReference>
<comment type="subcellular location">
    <subcellularLocation>
        <location evidence="2">Cell membrane</location>
    </subcellularLocation>
</comment>
<dbReference type="SUPFAM" id="SSF55874">
    <property type="entry name" value="ATPase domain of HSP90 chaperone/DNA topoisomerase II/histidine kinase"/>
    <property type="match status" value="1"/>
</dbReference>
<evidence type="ECO:0000256" key="17">
    <source>
        <dbReference type="ARBA" id="ARBA00025207"/>
    </source>
</evidence>
<evidence type="ECO:0000256" key="15">
    <source>
        <dbReference type="ARBA" id="ARBA00023012"/>
    </source>
</evidence>
<comment type="catalytic activity">
    <reaction evidence="1">
        <text>ATP + protein L-histidine = ADP + protein N-phospho-L-histidine.</text>
        <dbReference type="EC" id="2.7.13.3"/>
    </reaction>
</comment>
<dbReference type="NCBIfam" id="NF008235">
    <property type="entry name" value="PRK11006.1"/>
    <property type="match status" value="1"/>
</dbReference>
<keyword evidence="12 20" id="KW-0418">Kinase</keyword>
<evidence type="ECO:0000256" key="8">
    <source>
        <dbReference type="ARBA" id="ARBA00022592"/>
    </source>
</evidence>
<evidence type="ECO:0000256" key="5">
    <source>
        <dbReference type="ARBA" id="ARBA00022448"/>
    </source>
</evidence>
<dbReference type="SMART" id="SM00091">
    <property type="entry name" value="PAS"/>
    <property type="match status" value="1"/>
</dbReference>
<dbReference type="GO" id="GO:0004721">
    <property type="term" value="F:phosphoprotein phosphatase activity"/>
    <property type="evidence" value="ECO:0007669"/>
    <property type="project" value="InterPro"/>
</dbReference>
<evidence type="ECO:0000259" key="19">
    <source>
        <dbReference type="PROSITE" id="PS50109"/>
    </source>
</evidence>
<dbReference type="InterPro" id="IPR004358">
    <property type="entry name" value="Sig_transdc_His_kin-like_C"/>
</dbReference>
<evidence type="ECO:0000256" key="2">
    <source>
        <dbReference type="ARBA" id="ARBA00004236"/>
    </source>
</evidence>
<evidence type="ECO:0000256" key="16">
    <source>
        <dbReference type="ARBA" id="ARBA00023136"/>
    </source>
</evidence>
<dbReference type="Pfam" id="PF00989">
    <property type="entry name" value="PAS"/>
    <property type="match status" value="1"/>
</dbReference>
<dbReference type="PANTHER" id="PTHR45453:SF1">
    <property type="entry name" value="PHOSPHATE REGULON SENSOR PROTEIN PHOR"/>
    <property type="match status" value="1"/>
</dbReference>
<keyword evidence="13" id="KW-0067">ATP-binding</keyword>
<evidence type="ECO:0000256" key="4">
    <source>
        <dbReference type="ARBA" id="ARBA00019665"/>
    </source>
</evidence>
<dbReference type="EMBL" id="FOEG01000002">
    <property type="protein sequence ID" value="SEO69534.1"/>
    <property type="molecule type" value="Genomic_DNA"/>
</dbReference>
<evidence type="ECO:0000313" key="20">
    <source>
        <dbReference type="EMBL" id="SEO69534.1"/>
    </source>
</evidence>
<keyword evidence="11" id="KW-0547">Nucleotide-binding</keyword>
<reference evidence="20 21" key="1">
    <citation type="submission" date="2016-10" db="EMBL/GenBank/DDBJ databases">
        <authorList>
            <person name="de Groot N.N."/>
        </authorList>
    </citation>
    <scope>NUCLEOTIDE SEQUENCE [LARGE SCALE GENOMIC DNA]</scope>
    <source>
        <strain evidence="20 21">CGMCC 1.6291</strain>
    </source>
</reference>
<keyword evidence="21" id="KW-1185">Reference proteome</keyword>
<comment type="function">
    <text evidence="17">Member of the two-component regulatory system PhoR/PhoB involved in the phosphate regulon genes expression. PhoR may function as a membrane-associated protein kinase that phosphorylates PhoB in response to environmental signals.</text>
</comment>
<evidence type="ECO:0000256" key="18">
    <source>
        <dbReference type="SAM" id="Phobius"/>
    </source>
</evidence>
<evidence type="ECO:0000256" key="13">
    <source>
        <dbReference type="ARBA" id="ARBA00022840"/>
    </source>
</evidence>
<dbReference type="Gene3D" id="1.10.287.130">
    <property type="match status" value="1"/>
</dbReference>
<dbReference type="GO" id="GO:0005524">
    <property type="term" value="F:ATP binding"/>
    <property type="evidence" value="ECO:0007669"/>
    <property type="project" value="UniProtKB-KW"/>
</dbReference>
<dbReference type="NCBIfam" id="TIGR02966">
    <property type="entry name" value="phoR_proteo"/>
    <property type="match status" value="1"/>
</dbReference>
<dbReference type="SMART" id="SM00387">
    <property type="entry name" value="HATPase_c"/>
    <property type="match status" value="1"/>
</dbReference>
<dbReference type="AlphaFoldDB" id="A0A1H8RTM3"/>
<dbReference type="SUPFAM" id="SSF47384">
    <property type="entry name" value="Homodimeric domain of signal transducing histidine kinase"/>
    <property type="match status" value="1"/>
</dbReference>
<dbReference type="FunFam" id="1.10.287.130:FF:000008">
    <property type="entry name" value="Two-component sensor histidine kinase"/>
    <property type="match status" value="1"/>
</dbReference>
<gene>
    <name evidence="20" type="ORF">SAMN04488052_102232</name>
</gene>
<dbReference type="PANTHER" id="PTHR45453">
    <property type="entry name" value="PHOSPHATE REGULON SENSOR PROTEIN PHOR"/>
    <property type="match status" value="1"/>
</dbReference>
<keyword evidence="7" id="KW-0597">Phosphoprotein</keyword>
<dbReference type="GO" id="GO:0005886">
    <property type="term" value="C:plasma membrane"/>
    <property type="evidence" value="ECO:0007669"/>
    <property type="project" value="UniProtKB-SubCell"/>
</dbReference>
<evidence type="ECO:0000256" key="9">
    <source>
        <dbReference type="ARBA" id="ARBA00022679"/>
    </source>
</evidence>
<evidence type="ECO:0000256" key="11">
    <source>
        <dbReference type="ARBA" id="ARBA00022741"/>
    </source>
</evidence>
<dbReference type="InterPro" id="IPR014310">
    <property type="entry name" value="Sig_transdc_His_kinase_PhoR"/>
</dbReference>
<dbReference type="Proteomes" id="UP000199657">
    <property type="component" value="Unassembled WGS sequence"/>
</dbReference>
<dbReference type="InterPro" id="IPR050351">
    <property type="entry name" value="BphY/WalK/GraS-like"/>
</dbReference>
<keyword evidence="8" id="KW-0592">Phosphate transport</keyword>
<dbReference type="InterPro" id="IPR005467">
    <property type="entry name" value="His_kinase_dom"/>
</dbReference>
<keyword evidence="15" id="KW-0902">Two-component regulatory system</keyword>
<protein>
    <recommendedName>
        <fullName evidence="4">Phosphate regulon sensor protein PhoR</fullName>
        <ecNumber evidence="3">2.7.13.3</ecNumber>
    </recommendedName>
</protein>
<evidence type="ECO:0000256" key="3">
    <source>
        <dbReference type="ARBA" id="ARBA00012438"/>
    </source>
</evidence>
<evidence type="ECO:0000256" key="6">
    <source>
        <dbReference type="ARBA" id="ARBA00022475"/>
    </source>
</evidence>
<dbReference type="OrthoDB" id="9813151at2"/>
<dbReference type="SUPFAM" id="SSF55785">
    <property type="entry name" value="PYP-like sensor domain (PAS domain)"/>
    <property type="match status" value="1"/>
</dbReference>
<dbReference type="CDD" id="cd00082">
    <property type="entry name" value="HisKA"/>
    <property type="match status" value="1"/>
</dbReference>
<dbReference type="Gene3D" id="3.30.565.10">
    <property type="entry name" value="Histidine kinase-like ATPase, C-terminal domain"/>
    <property type="match status" value="1"/>
</dbReference>
<dbReference type="GO" id="GO:0006355">
    <property type="term" value="P:regulation of DNA-templated transcription"/>
    <property type="evidence" value="ECO:0007669"/>
    <property type="project" value="InterPro"/>
</dbReference>
<dbReference type="InterPro" id="IPR036097">
    <property type="entry name" value="HisK_dim/P_sf"/>
</dbReference>
<dbReference type="CDD" id="cd00130">
    <property type="entry name" value="PAS"/>
    <property type="match status" value="1"/>
</dbReference>
<dbReference type="InterPro" id="IPR013767">
    <property type="entry name" value="PAS_fold"/>
</dbReference>
<dbReference type="InterPro" id="IPR035965">
    <property type="entry name" value="PAS-like_dom_sf"/>
</dbReference>
<name>A0A1H8RTM3_9GAMM</name>
<dbReference type="InterPro" id="IPR003594">
    <property type="entry name" value="HATPase_dom"/>
</dbReference>
<evidence type="ECO:0000256" key="12">
    <source>
        <dbReference type="ARBA" id="ARBA00022777"/>
    </source>
</evidence>
<keyword evidence="9" id="KW-0808">Transferase</keyword>
<dbReference type="Pfam" id="PF11808">
    <property type="entry name" value="PhoR"/>
    <property type="match status" value="1"/>
</dbReference>
<keyword evidence="5" id="KW-0813">Transport</keyword>
<keyword evidence="6" id="KW-1003">Cell membrane</keyword>
<dbReference type="STRING" id="406100.SAMN04488052_102232"/>
<feature type="domain" description="Histidine kinase" evidence="19">
    <location>
        <begin position="211"/>
        <end position="427"/>
    </location>
</feature>
<sequence length="439" mass="49130">MTNSPWPDEISRLTAVVVPAAVVGMLTGYLAVSLLVGITGFAGWHIYQQHRLYTWLSTSRSANPPEGTGLWGAIYDQVFHMQRRNRRRKKRLGAILHEFRQSTAAMPDGTVVLAPDNRIVWFNAAAQRLLHLQSPDDMGQHVLNLIRSPALKAYFDTGSFQEAVEMTSPFDDATRLSMQVIPYGRDQRLLIARDITRLHRLEQVRRDFVANASHELRTPLTVISGYLESMRDDDGAAAREWRKPVQEMHNQAGRMRQILEDLLTLSRLDAQPDPGAEERVDVAALVRGICRDGRMTATNRITVDCDSDERIGLRGVHSELRSAFGNLVQNAVKYSTAGGEVHVRWYRDGDTACLDVVDSGIGIPQKHIPRLTERFYRVDDGRSRDRGGTGLGLSIVRHALQRHDASLEIHSRPGEGSTFRCRFPAERIIAMAHASATGS</sequence>